<keyword evidence="2" id="KW-0479">Metal-binding</keyword>
<dbReference type="InterPro" id="IPR023696">
    <property type="entry name" value="Ureohydrolase_dom_sf"/>
</dbReference>
<dbReference type="InterPro" id="IPR005925">
    <property type="entry name" value="Agmatinase-rel"/>
</dbReference>
<dbReference type="Proteomes" id="UP000628086">
    <property type="component" value="Unassembled WGS sequence"/>
</dbReference>
<dbReference type="CDD" id="cd11592">
    <property type="entry name" value="Agmatinase_PAH"/>
    <property type="match status" value="1"/>
</dbReference>
<dbReference type="NCBIfam" id="NF002564">
    <property type="entry name" value="PRK02190.1"/>
    <property type="match status" value="1"/>
</dbReference>
<comment type="similarity">
    <text evidence="1">Belongs to the arginase family. Agmatinase subfamily.</text>
</comment>
<organism evidence="5 6">
    <name type="scientific">Pseudomonas taiwanensis</name>
    <dbReference type="NCBI Taxonomy" id="470150"/>
    <lineage>
        <taxon>Bacteria</taxon>
        <taxon>Pseudomonadati</taxon>
        <taxon>Pseudomonadota</taxon>
        <taxon>Gammaproteobacteria</taxon>
        <taxon>Pseudomonadales</taxon>
        <taxon>Pseudomonadaceae</taxon>
        <taxon>Pseudomonas</taxon>
    </lineage>
</organism>
<evidence type="ECO:0000256" key="2">
    <source>
        <dbReference type="ARBA" id="ARBA00022723"/>
    </source>
</evidence>
<dbReference type="PANTHER" id="PTHR11358:SF26">
    <property type="entry name" value="GUANIDINO ACID HYDROLASE, MITOCHONDRIAL"/>
    <property type="match status" value="1"/>
</dbReference>
<evidence type="ECO:0000256" key="4">
    <source>
        <dbReference type="RuleBase" id="RU003684"/>
    </source>
</evidence>
<evidence type="ECO:0000256" key="3">
    <source>
        <dbReference type="ARBA" id="ARBA00022801"/>
    </source>
</evidence>
<dbReference type="InterPro" id="IPR020855">
    <property type="entry name" value="Ureohydrolase_Mn_BS"/>
</dbReference>
<evidence type="ECO:0000313" key="6">
    <source>
        <dbReference type="Proteomes" id="UP000628086"/>
    </source>
</evidence>
<reference evidence="5 6" key="1">
    <citation type="journal article" date="2020" name="Microorganisms">
        <title>Reliable Identification of Environmental Pseudomonas Isolates Using the rpoD Gene.</title>
        <authorList>
            <consortium name="The Broad Institute Genome Sequencing Platform"/>
            <person name="Girard L."/>
            <person name="Lood C."/>
            <person name="Rokni-Zadeh H."/>
            <person name="van Noort V."/>
            <person name="Lavigne R."/>
            <person name="De Mot R."/>
        </authorList>
    </citation>
    <scope>NUCLEOTIDE SEQUENCE [LARGE SCALE GENOMIC DNA]</scope>
    <source>
        <strain evidence="5 6">RW7P2</strain>
    </source>
</reference>
<dbReference type="NCBIfam" id="TIGR01230">
    <property type="entry name" value="agmatinase"/>
    <property type="match status" value="1"/>
</dbReference>
<comment type="caution">
    <text evidence="5">The sequence shown here is derived from an EMBL/GenBank/DDBJ whole genome shotgun (WGS) entry which is preliminary data.</text>
</comment>
<accession>A0ABR6V5N1</accession>
<evidence type="ECO:0000313" key="5">
    <source>
        <dbReference type="EMBL" id="MBC3475679.1"/>
    </source>
</evidence>
<proteinExistence type="inferred from homology"/>
<dbReference type="EMBL" id="JABWRS010000005">
    <property type="protein sequence ID" value="MBC3475679.1"/>
    <property type="molecule type" value="Genomic_DNA"/>
</dbReference>
<dbReference type="GO" id="GO:0008783">
    <property type="term" value="F:agmatinase activity"/>
    <property type="evidence" value="ECO:0007669"/>
    <property type="project" value="UniProtKB-EC"/>
</dbReference>
<dbReference type="Pfam" id="PF00491">
    <property type="entry name" value="Arginase"/>
    <property type="match status" value="1"/>
</dbReference>
<keyword evidence="3 4" id="KW-0378">Hydrolase</keyword>
<gene>
    <name evidence="5" type="primary">speB</name>
    <name evidence="5" type="ORF">HU747_08695</name>
</gene>
<dbReference type="SUPFAM" id="SSF52768">
    <property type="entry name" value="Arginase/deacetylase"/>
    <property type="match status" value="1"/>
</dbReference>
<evidence type="ECO:0000256" key="1">
    <source>
        <dbReference type="ARBA" id="ARBA00009227"/>
    </source>
</evidence>
<dbReference type="PRINTS" id="PR00116">
    <property type="entry name" value="ARGINASE"/>
</dbReference>
<dbReference type="PROSITE" id="PS51409">
    <property type="entry name" value="ARGINASE_2"/>
    <property type="match status" value="1"/>
</dbReference>
<dbReference type="EC" id="3.5.3.11" evidence="5"/>
<protein>
    <submittedName>
        <fullName evidence="5">Agmatinase</fullName>
        <ecNumber evidence="5">3.5.3.11</ecNumber>
    </submittedName>
</protein>
<dbReference type="RefSeq" id="WP_186598505.1">
    <property type="nucleotide sequence ID" value="NZ_JABWRS010000005.1"/>
</dbReference>
<dbReference type="InterPro" id="IPR006035">
    <property type="entry name" value="Ureohydrolase"/>
</dbReference>
<dbReference type="PANTHER" id="PTHR11358">
    <property type="entry name" value="ARGINASE/AGMATINASE"/>
    <property type="match status" value="1"/>
</dbReference>
<dbReference type="Gene3D" id="3.40.800.10">
    <property type="entry name" value="Ureohydrolase domain"/>
    <property type="match status" value="1"/>
</dbReference>
<keyword evidence="6" id="KW-1185">Reference proteome</keyword>
<sequence length="304" mass="32910">MSKPTFSLLPTFLGVRRTDIDADYVIAGVPLDIATVNRGGAREAPSAIRRASRMLADGGHPETGFDPLNLALADAGDFNIALGEVVQSLELIEAQAHPIKHLIALGGDHGISLALLRALKKRLSKPVRIIHFDAHVDTWPDSFGQKYGHGSVFYNAIQEDLVDAHHFVQVGIRSPVQPEVLRWTLEQGVTILSAQTVHEIGTSAVVERIRQSMGTHEPVYLSFDIDALDPSYAPGTGTPEVGGLASWQVQAILRGLRGLNFIGMDMVEVAPPYDHAELTSLAAATIIWEYLCLQDSVIEAVSKS</sequence>
<dbReference type="PROSITE" id="PS01053">
    <property type="entry name" value="ARGINASE_1"/>
    <property type="match status" value="1"/>
</dbReference>
<name>A0ABR6V5N1_9PSED</name>
<dbReference type="PIRSF" id="PIRSF036979">
    <property type="entry name" value="Arginase"/>
    <property type="match status" value="1"/>
</dbReference>